<protein>
    <recommendedName>
        <fullName evidence="4">Type I restriction modification DNA specificity domain-containing protein</fullName>
    </recommendedName>
</protein>
<dbReference type="Proteomes" id="UP001165136">
    <property type="component" value="Unassembled WGS sequence"/>
</dbReference>
<gene>
    <name evidence="5" type="ORF">Atai01_13670</name>
</gene>
<dbReference type="Pfam" id="PF01420">
    <property type="entry name" value="Methylase_S"/>
    <property type="match status" value="1"/>
</dbReference>
<keyword evidence="3" id="KW-0238">DNA-binding</keyword>
<dbReference type="SUPFAM" id="SSF116734">
    <property type="entry name" value="DNA methylase specificity domain"/>
    <property type="match status" value="1"/>
</dbReference>
<dbReference type="GO" id="GO:0009307">
    <property type="term" value="P:DNA restriction-modification system"/>
    <property type="evidence" value="ECO:0007669"/>
    <property type="project" value="UniProtKB-KW"/>
</dbReference>
<evidence type="ECO:0000313" key="6">
    <source>
        <dbReference type="Proteomes" id="UP001165136"/>
    </source>
</evidence>
<evidence type="ECO:0000259" key="4">
    <source>
        <dbReference type="Pfam" id="PF01420"/>
    </source>
</evidence>
<feature type="domain" description="Type I restriction modification DNA specificity" evidence="4">
    <location>
        <begin position="8"/>
        <end position="184"/>
    </location>
</feature>
<comment type="caution">
    <text evidence="5">The sequence shown here is derived from an EMBL/GenBank/DDBJ whole genome shotgun (WGS) entry which is preliminary data.</text>
</comment>
<accession>A0A9W6VBA8</accession>
<dbReference type="InterPro" id="IPR052021">
    <property type="entry name" value="Type-I_RS_S_subunit"/>
</dbReference>
<evidence type="ECO:0000256" key="1">
    <source>
        <dbReference type="ARBA" id="ARBA00010923"/>
    </source>
</evidence>
<sequence length="200" mass="22317">MFVTDEKQVPLKELVEITAGPSGSLLDRLGSDPDGVPVISPSDITEHHRVDTRKLRRLPETDAAKLSRFALRGGDLVVVRQGSLGRLALIRSQREAWLYNSSCFRLRPRNNRVLPEYLTLYLSFPPVQEELLNRAVPGTVQSLNSSVLGELSITVPPVERQQEIVAVVGDIEDVVQVHRDTADRLEDLRLSILGDFFEAV</sequence>
<dbReference type="GO" id="GO:0003677">
    <property type="term" value="F:DNA binding"/>
    <property type="evidence" value="ECO:0007669"/>
    <property type="project" value="UniProtKB-KW"/>
</dbReference>
<dbReference type="EMBL" id="BSTI01000003">
    <property type="protein sequence ID" value="GLY64748.1"/>
    <property type="molecule type" value="Genomic_DNA"/>
</dbReference>
<organism evidence="5 6">
    <name type="scientific">Amycolatopsis taiwanensis</name>
    <dbReference type="NCBI Taxonomy" id="342230"/>
    <lineage>
        <taxon>Bacteria</taxon>
        <taxon>Bacillati</taxon>
        <taxon>Actinomycetota</taxon>
        <taxon>Actinomycetes</taxon>
        <taxon>Pseudonocardiales</taxon>
        <taxon>Pseudonocardiaceae</taxon>
        <taxon>Amycolatopsis</taxon>
    </lineage>
</organism>
<dbReference type="PANTHER" id="PTHR30408:SF12">
    <property type="entry name" value="TYPE I RESTRICTION ENZYME MJAVIII SPECIFICITY SUBUNIT"/>
    <property type="match status" value="1"/>
</dbReference>
<reference evidence="5" key="1">
    <citation type="submission" date="2023-03" db="EMBL/GenBank/DDBJ databases">
        <title>Amycolatopsis taiwanensis NBRC 103393.</title>
        <authorList>
            <person name="Ichikawa N."/>
            <person name="Sato H."/>
            <person name="Tonouchi N."/>
        </authorList>
    </citation>
    <scope>NUCLEOTIDE SEQUENCE</scope>
    <source>
        <strain evidence="5">NBRC 103393</strain>
    </source>
</reference>
<dbReference type="AlphaFoldDB" id="A0A9W6VBA8"/>
<evidence type="ECO:0000256" key="2">
    <source>
        <dbReference type="ARBA" id="ARBA00022747"/>
    </source>
</evidence>
<keyword evidence="6" id="KW-1185">Reference proteome</keyword>
<dbReference type="InterPro" id="IPR044946">
    <property type="entry name" value="Restrct_endonuc_typeI_TRD_sf"/>
</dbReference>
<keyword evidence="2" id="KW-0680">Restriction system</keyword>
<comment type="similarity">
    <text evidence="1">Belongs to the type-I restriction system S methylase family.</text>
</comment>
<dbReference type="Gene3D" id="3.90.220.20">
    <property type="entry name" value="DNA methylase specificity domains"/>
    <property type="match status" value="1"/>
</dbReference>
<evidence type="ECO:0000313" key="5">
    <source>
        <dbReference type="EMBL" id="GLY64748.1"/>
    </source>
</evidence>
<evidence type="ECO:0000256" key="3">
    <source>
        <dbReference type="ARBA" id="ARBA00023125"/>
    </source>
</evidence>
<dbReference type="InterPro" id="IPR000055">
    <property type="entry name" value="Restrct_endonuc_typeI_TRD"/>
</dbReference>
<dbReference type="RefSeq" id="WP_285486255.1">
    <property type="nucleotide sequence ID" value="NZ_BSTI01000003.1"/>
</dbReference>
<proteinExistence type="inferred from homology"/>
<name>A0A9W6VBA8_9PSEU</name>
<dbReference type="PANTHER" id="PTHR30408">
    <property type="entry name" value="TYPE-1 RESTRICTION ENZYME ECOKI SPECIFICITY PROTEIN"/>
    <property type="match status" value="1"/>
</dbReference>